<dbReference type="GO" id="GO:0009116">
    <property type="term" value="P:nucleoside metabolic process"/>
    <property type="evidence" value="ECO:0007669"/>
    <property type="project" value="InterPro"/>
</dbReference>
<dbReference type="AlphaFoldDB" id="A0A225SUC3"/>
<dbReference type="RefSeq" id="WP_088755132.1">
    <property type="nucleotide sequence ID" value="NZ_NJGV01000008.1"/>
</dbReference>
<reference evidence="2 3" key="1">
    <citation type="journal article" date="2010" name="Int. J. Syst. Evol. Microbiol.">
        <title>Reclassification of Herbaspirillum putei as a later heterotypic synonym of Herbaspirillum huttiense, with the description of H. huttiense subsp. huttiense subsp. nov. and H. huttiense subsp. putei subsp. nov., comb. nov., and description of Herbaspirillum aquaticum sp. nov.</title>
        <authorList>
            <person name="Dobritsa A.P."/>
            <person name="Reddy M.C."/>
            <person name="Samadpour M."/>
        </authorList>
    </citation>
    <scope>NUCLEOTIDE SEQUENCE [LARGE SCALE GENOMIC DNA]</scope>
    <source>
        <strain evidence="2 3">IEH 4430</strain>
    </source>
</reference>
<dbReference type="GO" id="GO:0008930">
    <property type="term" value="F:methylthioadenosine nucleosidase activity"/>
    <property type="evidence" value="ECO:0007669"/>
    <property type="project" value="TreeGrafter"/>
</dbReference>
<dbReference type="InterPro" id="IPR035994">
    <property type="entry name" value="Nucleoside_phosphorylase_sf"/>
</dbReference>
<dbReference type="GO" id="GO:0019284">
    <property type="term" value="P:L-methionine salvage from S-adenosylmethionine"/>
    <property type="evidence" value="ECO:0007669"/>
    <property type="project" value="TreeGrafter"/>
</dbReference>
<keyword evidence="3" id="KW-1185">Reference proteome</keyword>
<evidence type="ECO:0000313" key="3">
    <source>
        <dbReference type="Proteomes" id="UP000214747"/>
    </source>
</evidence>
<dbReference type="Proteomes" id="UP000214747">
    <property type="component" value="Unassembled WGS sequence"/>
</dbReference>
<dbReference type="PANTHER" id="PTHR46832">
    <property type="entry name" value="5'-METHYLTHIOADENOSINE/S-ADENOSYLHOMOCYSTEINE NUCLEOSIDASE"/>
    <property type="match status" value="1"/>
</dbReference>
<comment type="caution">
    <text evidence="2">The sequence shown here is derived from an EMBL/GenBank/DDBJ whole genome shotgun (WGS) entry which is preliminary data.</text>
</comment>
<sequence length="199" mass="21697">MPDHPPILILTALESELDAAAAPAGVKVVYCGVGKVNAALHATQAILTHRPRALINFGTAGKIDPGHDGLLEVASVIQRDMAAMPLAPRGVTPLMNQEQQPARLDSGYPGVLCGTGDSFVTAADDWLLEQKVDLVDMELFAIARVCRHFGLPWRAFKFITDGADDDAADDWQARVHLGEELFWRHLPLVLRQFEGEQAR</sequence>
<feature type="domain" description="Nucleoside phosphorylase" evidence="1">
    <location>
        <begin position="28"/>
        <end position="172"/>
    </location>
</feature>
<dbReference type="InterPro" id="IPR000845">
    <property type="entry name" value="Nucleoside_phosphorylase_d"/>
</dbReference>
<organism evidence="2 3">
    <name type="scientific">Herbaspirillum aquaticum</name>
    <dbReference type="NCBI Taxonomy" id="568783"/>
    <lineage>
        <taxon>Bacteria</taxon>
        <taxon>Pseudomonadati</taxon>
        <taxon>Pseudomonadota</taxon>
        <taxon>Betaproteobacteria</taxon>
        <taxon>Burkholderiales</taxon>
        <taxon>Oxalobacteraceae</taxon>
        <taxon>Herbaspirillum</taxon>
    </lineage>
</organism>
<dbReference type="EMBL" id="NJGV01000008">
    <property type="protein sequence ID" value="OWY34784.1"/>
    <property type="molecule type" value="Genomic_DNA"/>
</dbReference>
<gene>
    <name evidence="2" type="ORF">CEJ45_10850</name>
</gene>
<dbReference type="GO" id="GO:0008782">
    <property type="term" value="F:adenosylhomocysteine nucleosidase activity"/>
    <property type="evidence" value="ECO:0007669"/>
    <property type="project" value="TreeGrafter"/>
</dbReference>
<protein>
    <submittedName>
        <fullName evidence="2">5'-methylthioadenosine nucleosidase</fullName>
    </submittedName>
</protein>
<dbReference type="PANTHER" id="PTHR46832:SF1">
    <property type="entry name" value="5'-METHYLTHIOADENOSINE_S-ADENOSYLHOMOCYSTEINE NUCLEOSIDASE"/>
    <property type="match status" value="1"/>
</dbReference>
<evidence type="ECO:0000313" key="2">
    <source>
        <dbReference type="EMBL" id="OWY34784.1"/>
    </source>
</evidence>
<name>A0A225SUC3_9BURK</name>
<proteinExistence type="predicted"/>
<dbReference type="Pfam" id="PF01048">
    <property type="entry name" value="PNP_UDP_1"/>
    <property type="match status" value="1"/>
</dbReference>
<dbReference type="GO" id="GO:0005829">
    <property type="term" value="C:cytosol"/>
    <property type="evidence" value="ECO:0007669"/>
    <property type="project" value="TreeGrafter"/>
</dbReference>
<dbReference type="SUPFAM" id="SSF53167">
    <property type="entry name" value="Purine and uridine phosphorylases"/>
    <property type="match status" value="1"/>
</dbReference>
<accession>A0A225SUC3</accession>
<evidence type="ECO:0000259" key="1">
    <source>
        <dbReference type="Pfam" id="PF01048"/>
    </source>
</evidence>
<dbReference type="Gene3D" id="3.40.50.1580">
    <property type="entry name" value="Nucleoside phosphorylase domain"/>
    <property type="match status" value="1"/>
</dbReference>